<organism evidence="2 3">
    <name type="scientific">Striga asiatica</name>
    <name type="common">Asiatic witchweed</name>
    <name type="synonym">Buchnera asiatica</name>
    <dbReference type="NCBI Taxonomy" id="4170"/>
    <lineage>
        <taxon>Eukaryota</taxon>
        <taxon>Viridiplantae</taxon>
        <taxon>Streptophyta</taxon>
        <taxon>Embryophyta</taxon>
        <taxon>Tracheophyta</taxon>
        <taxon>Spermatophyta</taxon>
        <taxon>Magnoliopsida</taxon>
        <taxon>eudicotyledons</taxon>
        <taxon>Gunneridae</taxon>
        <taxon>Pentapetalae</taxon>
        <taxon>asterids</taxon>
        <taxon>lamiids</taxon>
        <taxon>Lamiales</taxon>
        <taxon>Orobanchaceae</taxon>
        <taxon>Buchnereae</taxon>
        <taxon>Striga</taxon>
    </lineage>
</organism>
<accession>A0A5A7PHV8</accession>
<comment type="caution">
    <text evidence="2">The sequence shown here is derived from an EMBL/GenBank/DDBJ whole genome shotgun (WGS) entry which is preliminary data.</text>
</comment>
<protein>
    <submittedName>
        <fullName evidence="2">Non-ltr retroelement reverse transcriptase</fullName>
    </submittedName>
</protein>
<evidence type="ECO:0000313" key="3">
    <source>
        <dbReference type="Proteomes" id="UP000325081"/>
    </source>
</evidence>
<dbReference type="PANTHER" id="PTHR33710">
    <property type="entry name" value="BNAC02G09200D PROTEIN"/>
    <property type="match status" value="1"/>
</dbReference>
<dbReference type="PANTHER" id="PTHR33710:SF62">
    <property type="entry name" value="DUF4283 DOMAIN PROTEIN"/>
    <property type="match status" value="1"/>
</dbReference>
<feature type="compositionally biased region" description="Low complexity" evidence="1">
    <location>
        <begin position="35"/>
        <end position="45"/>
    </location>
</feature>
<dbReference type="Proteomes" id="UP000325081">
    <property type="component" value="Unassembled WGS sequence"/>
</dbReference>
<keyword evidence="2" id="KW-0808">Transferase</keyword>
<dbReference type="Gene3D" id="3.60.10.10">
    <property type="entry name" value="Endonuclease/exonuclease/phosphatase"/>
    <property type="match status" value="1"/>
</dbReference>
<dbReference type="EMBL" id="BKCP01004572">
    <property type="protein sequence ID" value="GER32212.1"/>
    <property type="molecule type" value="Genomic_DNA"/>
</dbReference>
<dbReference type="SUPFAM" id="SSF56219">
    <property type="entry name" value="DNase I-like"/>
    <property type="match status" value="1"/>
</dbReference>
<feature type="region of interest" description="Disordered" evidence="1">
    <location>
        <begin position="16"/>
        <end position="169"/>
    </location>
</feature>
<reference evidence="3" key="1">
    <citation type="journal article" date="2019" name="Curr. Biol.">
        <title>Genome Sequence of Striga asiatica Provides Insight into the Evolution of Plant Parasitism.</title>
        <authorList>
            <person name="Yoshida S."/>
            <person name="Kim S."/>
            <person name="Wafula E.K."/>
            <person name="Tanskanen J."/>
            <person name="Kim Y.M."/>
            <person name="Honaas L."/>
            <person name="Yang Z."/>
            <person name="Spallek T."/>
            <person name="Conn C.E."/>
            <person name="Ichihashi Y."/>
            <person name="Cheong K."/>
            <person name="Cui S."/>
            <person name="Der J.P."/>
            <person name="Gundlach H."/>
            <person name="Jiao Y."/>
            <person name="Hori C."/>
            <person name="Ishida J.K."/>
            <person name="Kasahara H."/>
            <person name="Kiba T."/>
            <person name="Kim M.S."/>
            <person name="Koo N."/>
            <person name="Laohavisit A."/>
            <person name="Lee Y.H."/>
            <person name="Lumba S."/>
            <person name="McCourt P."/>
            <person name="Mortimer J.C."/>
            <person name="Mutuku J.M."/>
            <person name="Nomura T."/>
            <person name="Sasaki-Sekimoto Y."/>
            <person name="Seto Y."/>
            <person name="Wang Y."/>
            <person name="Wakatake T."/>
            <person name="Sakakibara H."/>
            <person name="Demura T."/>
            <person name="Yamaguchi S."/>
            <person name="Yoneyama K."/>
            <person name="Manabe R.I."/>
            <person name="Nelson D.C."/>
            <person name="Schulman A.H."/>
            <person name="Timko M.P."/>
            <person name="dePamphilis C.W."/>
            <person name="Choi D."/>
            <person name="Shirasu K."/>
        </authorList>
    </citation>
    <scope>NUCLEOTIDE SEQUENCE [LARGE SCALE GENOMIC DNA]</scope>
    <source>
        <strain evidence="3">cv. UVA1</strain>
    </source>
</reference>
<feature type="compositionally biased region" description="Basic and acidic residues" evidence="1">
    <location>
        <begin position="111"/>
        <end position="125"/>
    </location>
</feature>
<dbReference type="AlphaFoldDB" id="A0A5A7PHV8"/>
<proteinExistence type="predicted"/>
<dbReference type="InterPro" id="IPR036691">
    <property type="entry name" value="Endo/exonu/phosph_ase_sf"/>
</dbReference>
<feature type="compositionally biased region" description="Polar residues" evidence="1">
    <location>
        <begin position="96"/>
        <end position="110"/>
    </location>
</feature>
<keyword evidence="3" id="KW-1185">Reference proteome</keyword>
<gene>
    <name evidence="2" type="ORF">STAS_08266</name>
</gene>
<evidence type="ECO:0000256" key="1">
    <source>
        <dbReference type="SAM" id="MobiDB-lite"/>
    </source>
</evidence>
<keyword evidence="2" id="KW-0695">RNA-directed DNA polymerase</keyword>
<feature type="compositionally biased region" description="Basic and acidic residues" evidence="1">
    <location>
        <begin position="46"/>
        <end position="63"/>
    </location>
</feature>
<evidence type="ECO:0000313" key="2">
    <source>
        <dbReference type="EMBL" id="GER32212.1"/>
    </source>
</evidence>
<sequence length="460" mass="52589">MFGDVLRECQKKIQDIASGDTKQGQYGEWLKAGDSRTGTTSSPHSRSSDRNPDPPSDTNKEQDPPSNKGSDSLRLLSDIAGNQGNHTPRSHGKTSLVESSSSRQDNQSYHGRNEPTEPQPKEPGKEIVQYEGNCPNLNVSPRDSKEQLISPTEPPWTSPMDTQGPKQRTWKRIGAKEGRLQRNTTEVPKIQDQGSKRGRFTHKTLSAVQEDPMPEESDQKKLKAHSTQVEKASLEWPRSFSDRHKTVEPRRLSGGLLLAWSRDVEINQIICDSFHFEVEFRLHHQDQFRWIIFVYLSTDKRIRENQWDELEAKKSNWGDYWCMIGDWNDLANVEDKKGGRTRTPASLLGFQTFIANMGIGEVLRKGYPYTWGNNRDQEGFVEEALDKAYASLEWLRSYPGTQTTSHFKSSSDHHLLLLEDDPTVINPKSRFHFDKRWIKRDGLDDVVQVAWNETQEGTPC</sequence>
<name>A0A5A7PHV8_STRAF</name>
<dbReference type="OrthoDB" id="1107094at2759"/>
<dbReference type="GO" id="GO:0003964">
    <property type="term" value="F:RNA-directed DNA polymerase activity"/>
    <property type="evidence" value="ECO:0007669"/>
    <property type="project" value="UniProtKB-KW"/>
</dbReference>
<keyword evidence="2" id="KW-0548">Nucleotidyltransferase</keyword>